<protein>
    <submittedName>
        <fullName evidence="6">RWP-RK domain-containing transcription factor</fullName>
    </submittedName>
</protein>
<keyword evidence="7" id="KW-1185">Reference proteome</keyword>
<dbReference type="InterPro" id="IPR003035">
    <property type="entry name" value="RWP-RK_dom"/>
</dbReference>
<sequence>MLQEVYHLPIHEAAQQLSVGVTVLKKYCRRFK</sequence>
<keyword evidence="1" id="KW-0805">Transcription regulation</keyword>
<evidence type="ECO:0000256" key="4">
    <source>
        <dbReference type="ARBA" id="ARBA00023242"/>
    </source>
</evidence>
<name>A0A699Z037_HAELA</name>
<keyword evidence="2" id="KW-0238">DNA-binding</keyword>
<evidence type="ECO:0000256" key="1">
    <source>
        <dbReference type="ARBA" id="ARBA00023015"/>
    </source>
</evidence>
<feature type="domain" description="RWP-RK" evidence="5">
    <location>
        <begin position="1"/>
        <end position="31"/>
    </location>
</feature>
<organism evidence="6 7">
    <name type="scientific">Haematococcus lacustris</name>
    <name type="common">Green alga</name>
    <name type="synonym">Haematococcus pluvialis</name>
    <dbReference type="NCBI Taxonomy" id="44745"/>
    <lineage>
        <taxon>Eukaryota</taxon>
        <taxon>Viridiplantae</taxon>
        <taxon>Chlorophyta</taxon>
        <taxon>core chlorophytes</taxon>
        <taxon>Chlorophyceae</taxon>
        <taxon>CS clade</taxon>
        <taxon>Chlamydomonadales</taxon>
        <taxon>Haematococcaceae</taxon>
        <taxon>Haematococcus</taxon>
    </lineage>
</organism>
<evidence type="ECO:0000256" key="2">
    <source>
        <dbReference type="ARBA" id="ARBA00023125"/>
    </source>
</evidence>
<dbReference type="EMBL" id="BLLF01000919">
    <property type="protein sequence ID" value="GFH15913.1"/>
    <property type="molecule type" value="Genomic_DNA"/>
</dbReference>
<dbReference type="AlphaFoldDB" id="A0A699Z037"/>
<accession>A0A699Z037</accession>
<keyword evidence="3" id="KW-0804">Transcription</keyword>
<evidence type="ECO:0000256" key="3">
    <source>
        <dbReference type="ARBA" id="ARBA00023163"/>
    </source>
</evidence>
<dbReference type="Pfam" id="PF02042">
    <property type="entry name" value="RWP-RK"/>
    <property type="match status" value="1"/>
</dbReference>
<evidence type="ECO:0000259" key="5">
    <source>
        <dbReference type="Pfam" id="PF02042"/>
    </source>
</evidence>
<evidence type="ECO:0000313" key="6">
    <source>
        <dbReference type="EMBL" id="GFH15913.1"/>
    </source>
</evidence>
<evidence type="ECO:0000313" key="7">
    <source>
        <dbReference type="Proteomes" id="UP000485058"/>
    </source>
</evidence>
<reference evidence="6 7" key="1">
    <citation type="submission" date="2020-02" db="EMBL/GenBank/DDBJ databases">
        <title>Draft genome sequence of Haematococcus lacustris strain NIES-144.</title>
        <authorList>
            <person name="Morimoto D."/>
            <person name="Nakagawa S."/>
            <person name="Yoshida T."/>
            <person name="Sawayama S."/>
        </authorList>
    </citation>
    <scope>NUCLEOTIDE SEQUENCE [LARGE SCALE GENOMIC DNA]</scope>
    <source>
        <strain evidence="6 7">NIES-144</strain>
    </source>
</reference>
<gene>
    <name evidence="6" type="ORF">HaLaN_12238</name>
</gene>
<keyword evidence="4" id="KW-0539">Nucleus</keyword>
<feature type="non-terminal residue" evidence="6">
    <location>
        <position position="32"/>
    </location>
</feature>
<proteinExistence type="predicted"/>
<feature type="non-terminal residue" evidence="6">
    <location>
        <position position="1"/>
    </location>
</feature>
<dbReference type="Proteomes" id="UP000485058">
    <property type="component" value="Unassembled WGS sequence"/>
</dbReference>
<comment type="caution">
    <text evidence="6">The sequence shown here is derived from an EMBL/GenBank/DDBJ whole genome shotgun (WGS) entry which is preliminary data.</text>
</comment>
<dbReference type="GO" id="GO:0003677">
    <property type="term" value="F:DNA binding"/>
    <property type="evidence" value="ECO:0007669"/>
    <property type="project" value="UniProtKB-KW"/>
</dbReference>